<feature type="domain" description="CCHC-type" evidence="10">
    <location>
        <begin position="143"/>
        <end position="158"/>
    </location>
</feature>
<keyword evidence="6" id="KW-0863">Zinc-finger</keyword>
<feature type="domain" description="CCHC-type" evidence="10">
    <location>
        <begin position="8"/>
        <end position="23"/>
    </location>
</feature>
<dbReference type="OrthoDB" id="442680at2759"/>
<dbReference type="PANTHER" id="PTHR12608:SF1">
    <property type="entry name" value="TRANSMEMBRANE PROTEIN 165"/>
    <property type="match status" value="1"/>
</dbReference>
<dbReference type="PROSITE" id="PS50158">
    <property type="entry name" value="ZF_CCHC"/>
    <property type="match status" value="7"/>
</dbReference>
<feature type="region of interest" description="Disordered" evidence="8">
    <location>
        <begin position="96"/>
        <end position="115"/>
    </location>
</feature>
<evidence type="ECO:0000259" key="10">
    <source>
        <dbReference type="PROSITE" id="PS50158"/>
    </source>
</evidence>
<dbReference type="InterPro" id="IPR049555">
    <property type="entry name" value="GDT1-like_CS"/>
</dbReference>
<feature type="compositionally biased region" description="Acidic residues" evidence="8">
    <location>
        <begin position="189"/>
        <end position="223"/>
    </location>
</feature>
<keyword evidence="4 9" id="KW-1133">Transmembrane helix</keyword>
<evidence type="ECO:0000313" key="11">
    <source>
        <dbReference type="EMBL" id="KAG1306948.1"/>
    </source>
</evidence>
<dbReference type="PANTHER" id="PTHR12608">
    <property type="entry name" value="TRANSMEMBRANE PROTEIN HTP-1 RELATED"/>
    <property type="match status" value="1"/>
</dbReference>
<dbReference type="SMART" id="SM00343">
    <property type="entry name" value="ZnF_C2HC"/>
    <property type="match status" value="7"/>
</dbReference>
<evidence type="ECO:0000313" key="12">
    <source>
        <dbReference type="Proteomes" id="UP000716291"/>
    </source>
</evidence>
<dbReference type="InterPro" id="IPR036875">
    <property type="entry name" value="Znf_CCHC_sf"/>
</dbReference>
<feature type="coiled-coil region" evidence="7">
    <location>
        <begin position="369"/>
        <end position="396"/>
    </location>
</feature>
<keyword evidence="5 9" id="KW-0472">Membrane</keyword>
<dbReference type="GO" id="GO:0005794">
    <property type="term" value="C:Golgi apparatus"/>
    <property type="evidence" value="ECO:0007669"/>
    <property type="project" value="TreeGrafter"/>
</dbReference>
<dbReference type="EMBL" id="JAANQT010001034">
    <property type="protein sequence ID" value="KAG1306948.1"/>
    <property type="molecule type" value="Genomic_DNA"/>
</dbReference>
<feature type="region of interest" description="Disordered" evidence="8">
    <location>
        <begin position="182"/>
        <end position="225"/>
    </location>
</feature>
<dbReference type="GO" id="GO:0003676">
    <property type="term" value="F:nucleic acid binding"/>
    <property type="evidence" value="ECO:0007669"/>
    <property type="project" value="InterPro"/>
</dbReference>
<dbReference type="Pfam" id="PF01169">
    <property type="entry name" value="GDT1"/>
    <property type="match status" value="2"/>
</dbReference>
<evidence type="ECO:0000256" key="4">
    <source>
        <dbReference type="ARBA" id="ARBA00022989"/>
    </source>
</evidence>
<comment type="subcellular location">
    <subcellularLocation>
        <location evidence="1">Membrane</location>
        <topology evidence="1">Multi-pass membrane protein</topology>
    </subcellularLocation>
</comment>
<evidence type="ECO:0000256" key="6">
    <source>
        <dbReference type="PROSITE-ProRule" id="PRU00047"/>
    </source>
</evidence>
<dbReference type="InterPro" id="IPR001878">
    <property type="entry name" value="Znf_CCHC"/>
</dbReference>
<keyword evidence="6" id="KW-0862">Zinc</keyword>
<proteinExistence type="inferred from homology"/>
<dbReference type="GO" id="GO:0005384">
    <property type="term" value="F:manganese ion transmembrane transporter activity"/>
    <property type="evidence" value="ECO:0007669"/>
    <property type="project" value="TreeGrafter"/>
</dbReference>
<feature type="domain" description="CCHC-type" evidence="10">
    <location>
        <begin position="123"/>
        <end position="137"/>
    </location>
</feature>
<dbReference type="Proteomes" id="UP000716291">
    <property type="component" value="Unassembled WGS sequence"/>
</dbReference>
<accession>A0A9P6X7F1</accession>
<dbReference type="Gene3D" id="4.10.60.10">
    <property type="entry name" value="Zinc finger, CCHC-type"/>
    <property type="match status" value="4"/>
</dbReference>
<feature type="transmembrane region" description="Helical" evidence="9">
    <location>
        <begin position="282"/>
        <end position="305"/>
    </location>
</feature>
<dbReference type="SUPFAM" id="SSF57756">
    <property type="entry name" value="Retrovirus zinc finger-like domains"/>
    <property type="match status" value="3"/>
</dbReference>
<dbReference type="GO" id="GO:0015085">
    <property type="term" value="F:calcium ion transmembrane transporter activity"/>
    <property type="evidence" value="ECO:0007669"/>
    <property type="project" value="TreeGrafter"/>
</dbReference>
<protein>
    <recommendedName>
        <fullName evidence="10">CCHC-type domain-containing protein</fullName>
    </recommendedName>
</protein>
<feature type="domain" description="CCHC-type" evidence="10">
    <location>
        <begin position="85"/>
        <end position="100"/>
    </location>
</feature>
<keyword evidence="3 9" id="KW-0812">Transmembrane</keyword>
<evidence type="ECO:0000256" key="8">
    <source>
        <dbReference type="SAM" id="MobiDB-lite"/>
    </source>
</evidence>
<evidence type="ECO:0000256" key="7">
    <source>
        <dbReference type="SAM" id="Coils"/>
    </source>
</evidence>
<dbReference type="GO" id="GO:0032468">
    <property type="term" value="P:Golgi calcium ion homeostasis"/>
    <property type="evidence" value="ECO:0007669"/>
    <property type="project" value="TreeGrafter"/>
</dbReference>
<comment type="caution">
    <text evidence="11">The sequence shown here is derived from an EMBL/GenBank/DDBJ whole genome shotgun (WGS) entry which is preliminary data.</text>
</comment>
<evidence type="ECO:0000256" key="2">
    <source>
        <dbReference type="ARBA" id="ARBA00009190"/>
    </source>
</evidence>
<feature type="transmembrane region" description="Helical" evidence="9">
    <location>
        <begin position="462"/>
        <end position="483"/>
    </location>
</feature>
<evidence type="ECO:0000256" key="3">
    <source>
        <dbReference type="ARBA" id="ARBA00022692"/>
    </source>
</evidence>
<dbReference type="InterPro" id="IPR001727">
    <property type="entry name" value="GDT1-like"/>
</dbReference>
<feature type="transmembrane region" description="Helical" evidence="9">
    <location>
        <begin position="421"/>
        <end position="442"/>
    </location>
</feature>
<feature type="domain" description="CCHC-type" evidence="10">
    <location>
        <begin position="28"/>
        <end position="41"/>
    </location>
</feature>
<dbReference type="GO" id="GO:0000329">
    <property type="term" value="C:fungal-type vacuole membrane"/>
    <property type="evidence" value="ECO:0007669"/>
    <property type="project" value="TreeGrafter"/>
</dbReference>
<sequence length="518" mass="57406">MAYIKRSCYKCGNVGHFANVCPEAERLCYNCKQPGHYSADCTTPKVVEPKQCFNCGGVGHIQSQCTSPRSTAPVATKPSRALPQCFNCQQHGHLAKECTQPSQPREPRHNSLRKPRRQRNIICHKCGGINHFAKDCKASDILCYNCNKYGHIARECTSPGFKPKPKTCFVCQKPGHIARNCLVKRQRDDESEQGEEEEGETESEEEESYSEGEYESEESEESEEPIKEKLQKLIILFTILTFVKAQSDDPVEQLVDADLATNIDSSVILESSEEAIKIEKSFIISLLMIIVSEIGDKTFLIAAIMAMKHSRLVVFSAAFSSLAIMSILSAFLGHVVPNLIPKQYTDVCASVLFLCFGARMLYEAYHMEEGAENEEMAEVEEELKIVEDREQASKLEELEVGGLEAANHTPTSKKEHAKEGLMNLMQLVFSPVFVQTFVLTFLGEWGDRSQISTIALAAANNVYYVTAGVVIGHGLCTAGAVIGGRMLATKISVRTVTFAGAILFLLFGIFYGFNAYNL</sequence>
<keyword evidence="12" id="KW-1185">Reference proteome</keyword>
<dbReference type="GO" id="GO:0032472">
    <property type="term" value="P:Golgi calcium ion transport"/>
    <property type="evidence" value="ECO:0007669"/>
    <property type="project" value="TreeGrafter"/>
</dbReference>
<feature type="transmembrane region" description="Helical" evidence="9">
    <location>
        <begin position="495"/>
        <end position="513"/>
    </location>
</feature>
<dbReference type="PROSITE" id="PS01214">
    <property type="entry name" value="UPF0016"/>
    <property type="match status" value="1"/>
</dbReference>
<evidence type="ECO:0000256" key="5">
    <source>
        <dbReference type="ARBA" id="ARBA00023136"/>
    </source>
</evidence>
<keyword evidence="6" id="KW-0479">Metal-binding</keyword>
<dbReference type="AlphaFoldDB" id="A0A9P6X7F1"/>
<reference evidence="11" key="1">
    <citation type="journal article" date="2020" name="Microb. Genom.">
        <title>Genetic diversity of clinical and environmental Mucorales isolates obtained from an investigation of mucormycosis cases among solid organ transplant recipients.</title>
        <authorList>
            <person name="Nguyen M.H."/>
            <person name="Kaul D."/>
            <person name="Muto C."/>
            <person name="Cheng S.J."/>
            <person name="Richter R.A."/>
            <person name="Bruno V.M."/>
            <person name="Liu G."/>
            <person name="Beyhan S."/>
            <person name="Sundermann A.J."/>
            <person name="Mounaud S."/>
            <person name="Pasculle A.W."/>
            <person name="Nierman W.C."/>
            <person name="Driscoll E."/>
            <person name="Cumbie R."/>
            <person name="Clancy C.J."/>
            <person name="Dupont C.L."/>
        </authorList>
    </citation>
    <scope>NUCLEOTIDE SEQUENCE</scope>
    <source>
        <strain evidence="11">GL11</strain>
    </source>
</reference>
<organism evidence="11 12">
    <name type="scientific">Rhizopus oryzae</name>
    <name type="common">Mucormycosis agent</name>
    <name type="synonym">Rhizopus arrhizus var. delemar</name>
    <dbReference type="NCBI Taxonomy" id="64495"/>
    <lineage>
        <taxon>Eukaryota</taxon>
        <taxon>Fungi</taxon>
        <taxon>Fungi incertae sedis</taxon>
        <taxon>Mucoromycota</taxon>
        <taxon>Mucoromycotina</taxon>
        <taxon>Mucoromycetes</taxon>
        <taxon>Mucorales</taxon>
        <taxon>Mucorineae</taxon>
        <taxon>Rhizopodaceae</taxon>
        <taxon>Rhizopus</taxon>
    </lineage>
</organism>
<gene>
    <name evidence="11" type="ORF">G6F64_007194</name>
</gene>
<dbReference type="Pfam" id="PF00098">
    <property type="entry name" value="zf-CCHC"/>
    <property type="match status" value="7"/>
</dbReference>
<feature type="transmembrane region" description="Helical" evidence="9">
    <location>
        <begin position="312"/>
        <end position="332"/>
    </location>
</feature>
<keyword evidence="7" id="KW-0175">Coiled coil</keyword>
<name>A0A9P6X7F1_RHIOR</name>
<feature type="domain" description="CCHC-type" evidence="10">
    <location>
        <begin position="52"/>
        <end position="67"/>
    </location>
</feature>
<dbReference type="GO" id="GO:0008270">
    <property type="term" value="F:zinc ion binding"/>
    <property type="evidence" value="ECO:0007669"/>
    <property type="project" value="UniProtKB-KW"/>
</dbReference>
<feature type="domain" description="CCHC-type" evidence="10">
    <location>
        <begin position="168"/>
        <end position="181"/>
    </location>
</feature>
<evidence type="ECO:0000256" key="9">
    <source>
        <dbReference type="SAM" id="Phobius"/>
    </source>
</evidence>
<comment type="similarity">
    <text evidence="2">Belongs to the GDT1 family.</text>
</comment>
<evidence type="ECO:0000256" key="1">
    <source>
        <dbReference type="ARBA" id="ARBA00004141"/>
    </source>
</evidence>